<gene>
    <name evidence="6" type="ORF">SAMN04488528_101119</name>
</gene>
<evidence type="ECO:0000313" key="7">
    <source>
        <dbReference type="Proteomes" id="UP000198619"/>
    </source>
</evidence>
<accession>A0A1I0Y5U5</accession>
<protein>
    <submittedName>
        <fullName evidence="6">Bacitracin transport system ATP-binding protein</fullName>
    </submittedName>
</protein>
<dbReference type="PROSITE" id="PS00211">
    <property type="entry name" value="ABC_TRANSPORTER_1"/>
    <property type="match status" value="1"/>
</dbReference>
<dbReference type="PANTHER" id="PTHR43335:SF8">
    <property type="entry name" value="ABC TRANSPORTER, ATP-BINDING PROTEIN"/>
    <property type="match status" value="1"/>
</dbReference>
<sequence length="306" mass="34810">MECILKTYNLTKQYKDHRVVDNANITIEKGDIYGFLGENGAGKTTTMRMIMGLIKPTDGSIELFGEKVSEDTKQVFARVGSIIEFPGFYENLTAVENLDIHRKLMGVPGKNCIEESLKTVGLFDYRNRKTKDFSLGMKQRLGIARALLHNPEFLVLDEPTNGLDPMGIKEIRELILDLSQKRQITVLISSHILSEIQQLATKVGIIHKGKLLEEIDYQTLKKKNRHYIQLKVNNDREAVFMLEEKLNITDYIIPEPGIIKIYEKLTGTLNINRILIQNNVDVKEISLARDSLEDYFIGLIGGDINE</sequence>
<dbReference type="AlphaFoldDB" id="A0A1I0Y5U5"/>
<evidence type="ECO:0000256" key="1">
    <source>
        <dbReference type="ARBA" id="ARBA00005417"/>
    </source>
</evidence>
<name>A0A1I0Y5U5_9CLOT</name>
<dbReference type="EMBL" id="FOKI01000011">
    <property type="protein sequence ID" value="SFB07960.1"/>
    <property type="molecule type" value="Genomic_DNA"/>
</dbReference>
<keyword evidence="7" id="KW-1185">Reference proteome</keyword>
<dbReference type="Gene3D" id="3.40.50.300">
    <property type="entry name" value="P-loop containing nucleotide triphosphate hydrolases"/>
    <property type="match status" value="1"/>
</dbReference>
<evidence type="ECO:0000256" key="3">
    <source>
        <dbReference type="ARBA" id="ARBA00022741"/>
    </source>
</evidence>
<keyword evidence="2" id="KW-0813">Transport</keyword>
<dbReference type="InterPro" id="IPR003439">
    <property type="entry name" value="ABC_transporter-like_ATP-bd"/>
</dbReference>
<organism evidence="6 7">
    <name type="scientific">Clostridium frigidicarnis</name>
    <dbReference type="NCBI Taxonomy" id="84698"/>
    <lineage>
        <taxon>Bacteria</taxon>
        <taxon>Bacillati</taxon>
        <taxon>Bacillota</taxon>
        <taxon>Clostridia</taxon>
        <taxon>Eubacteriales</taxon>
        <taxon>Clostridiaceae</taxon>
        <taxon>Clostridium</taxon>
    </lineage>
</organism>
<dbReference type="STRING" id="84698.SAMN04488528_101119"/>
<dbReference type="InterPro" id="IPR017871">
    <property type="entry name" value="ABC_transporter-like_CS"/>
</dbReference>
<evidence type="ECO:0000256" key="2">
    <source>
        <dbReference type="ARBA" id="ARBA00022448"/>
    </source>
</evidence>
<proteinExistence type="inferred from homology"/>
<dbReference type="InterPro" id="IPR003593">
    <property type="entry name" value="AAA+_ATPase"/>
</dbReference>
<evidence type="ECO:0000313" key="6">
    <source>
        <dbReference type="EMBL" id="SFB07960.1"/>
    </source>
</evidence>
<dbReference type="OrthoDB" id="9809205at2"/>
<keyword evidence="4 6" id="KW-0067">ATP-binding</keyword>
<dbReference type="SUPFAM" id="SSF52540">
    <property type="entry name" value="P-loop containing nucleoside triphosphate hydrolases"/>
    <property type="match status" value="1"/>
</dbReference>
<dbReference type="GO" id="GO:0005524">
    <property type="term" value="F:ATP binding"/>
    <property type="evidence" value="ECO:0007669"/>
    <property type="project" value="UniProtKB-KW"/>
</dbReference>
<dbReference type="SMART" id="SM00382">
    <property type="entry name" value="AAA"/>
    <property type="match status" value="1"/>
</dbReference>
<dbReference type="Proteomes" id="UP000198619">
    <property type="component" value="Unassembled WGS sequence"/>
</dbReference>
<keyword evidence="3" id="KW-0547">Nucleotide-binding</keyword>
<reference evidence="6 7" key="1">
    <citation type="submission" date="2016-10" db="EMBL/GenBank/DDBJ databases">
        <authorList>
            <person name="de Groot N.N."/>
        </authorList>
    </citation>
    <scope>NUCLEOTIDE SEQUENCE [LARGE SCALE GENOMIC DNA]</scope>
    <source>
        <strain evidence="6 7">DSM 12271</strain>
    </source>
</reference>
<dbReference type="CDD" id="cd03268">
    <property type="entry name" value="ABC_BcrA_bacitracin_resist"/>
    <property type="match status" value="1"/>
</dbReference>
<dbReference type="Pfam" id="PF00005">
    <property type="entry name" value="ABC_tran"/>
    <property type="match status" value="1"/>
</dbReference>
<dbReference type="RefSeq" id="WP_090040602.1">
    <property type="nucleotide sequence ID" value="NZ_FOKI01000011.1"/>
</dbReference>
<dbReference type="GO" id="GO:0016887">
    <property type="term" value="F:ATP hydrolysis activity"/>
    <property type="evidence" value="ECO:0007669"/>
    <property type="project" value="InterPro"/>
</dbReference>
<evidence type="ECO:0000259" key="5">
    <source>
        <dbReference type="PROSITE" id="PS50893"/>
    </source>
</evidence>
<dbReference type="PANTHER" id="PTHR43335">
    <property type="entry name" value="ABC TRANSPORTER, ATP-BINDING PROTEIN"/>
    <property type="match status" value="1"/>
</dbReference>
<feature type="domain" description="ABC transporter" evidence="5">
    <location>
        <begin position="5"/>
        <end position="233"/>
    </location>
</feature>
<comment type="similarity">
    <text evidence="1">Belongs to the ABC transporter superfamily.</text>
</comment>
<dbReference type="PROSITE" id="PS50893">
    <property type="entry name" value="ABC_TRANSPORTER_2"/>
    <property type="match status" value="1"/>
</dbReference>
<dbReference type="InterPro" id="IPR027417">
    <property type="entry name" value="P-loop_NTPase"/>
</dbReference>
<evidence type="ECO:0000256" key="4">
    <source>
        <dbReference type="ARBA" id="ARBA00022840"/>
    </source>
</evidence>